<gene>
    <name evidence="2" type="ORF">GCM10007112_21190</name>
    <name evidence="1" type="ORF">Vsou_18310</name>
</gene>
<dbReference type="AlphaFoldDB" id="A0A830EJW0"/>
<dbReference type="EMBL" id="BMNM01000011">
    <property type="protein sequence ID" value="GGI84070.1"/>
    <property type="molecule type" value="Genomic_DNA"/>
</dbReference>
<keyword evidence="4" id="KW-1185">Reference proteome</keyword>
<proteinExistence type="predicted"/>
<dbReference type="GeneID" id="76207371"/>
<evidence type="ECO:0000313" key="4">
    <source>
        <dbReference type="Proteomes" id="UP001060771"/>
    </source>
</evidence>
<accession>A0A830EJW0</accession>
<dbReference type="RefSeq" id="WP_188603901.1">
    <property type="nucleotide sequence ID" value="NZ_AP026830.1"/>
</dbReference>
<dbReference type="Proteomes" id="UP000657075">
    <property type="component" value="Unassembled WGS sequence"/>
</dbReference>
<evidence type="ECO:0000313" key="1">
    <source>
        <dbReference type="EMBL" id="BDR92738.1"/>
    </source>
</evidence>
<evidence type="ECO:0000313" key="2">
    <source>
        <dbReference type="EMBL" id="GGI84070.1"/>
    </source>
</evidence>
<protein>
    <submittedName>
        <fullName evidence="2">Uncharacterized protein</fullName>
    </submittedName>
</protein>
<evidence type="ECO:0000313" key="3">
    <source>
        <dbReference type="Proteomes" id="UP000657075"/>
    </source>
</evidence>
<name>A0A830EJW0_9CREN</name>
<sequence>MEFLVPLSPVRIGDRVLSNARASISSKYVFIIGVGPDGSYEERLMEISSDDAKQVISGNMSYFRDLLDKLDELVINIGHEVGVDIKIRNTSSGDPIQYLINRLSNHDEYLRFTGDGWRRILDSIGLGRTSKGLTGSDRIYVTHSGNNITLNLVAEPIEGGVIEVTTYTEGKATGIVRVRAGEDVVVKTDIRSPSSLIILSQVRDPHQLGEGLADLLINVRGRVINAVNELLSIMRTHGAVP</sequence>
<dbReference type="EMBL" id="AP026830">
    <property type="protein sequence ID" value="BDR92738.1"/>
    <property type="molecule type" value="Genomic_DNA"/>
</dbReference>
<dbReference type="Proteomes" id="UP001060771">
    <property type="component" value="Chromosome"/>
</dbReference>
<reference evidence="2" key="2">
    <citation type="submission" date="2020-09" db="EMBL/GenBank/DDBJ databases">
        <authorList>
            <person name="Sun Q."/>
            <person name="Ohkuma M."/>
        </authorList>
    </citation>
    <scope>NUCLEOTIDE SEQUENCE</scope>
    <source>
        <strain evidence="2">JCM 11219</strain>
    </source>
</reference>
<organism evidence="2 3">
    <name type="scientific">Vulcanisaeta souniana JCM 11219</name>
    <dbReference type="NCBI Taxonomy" id="1293586"/>
    <lineage>
        <taxon>Archaea</taxon>
        <taxon>Thermoproteota</taxon>
        <taxon>Thermoprotei</taxon>
        <taxon>Thermoproteales</taxon>
        <taxon>Thermoproteaceae</taxon>
        <taxon>Vulcanisaeta</taxon>
    </lineage>
</organism>
<dbReference type="OrthoDB" id="28264at2157"/>
<reference evidence="4" key="3">
    <citation type="submission" date="2022-09" db="EMBL/GenBank/DDBJ databases">
        <title>Complete genome sequence of Vulcanisaeta souniana.</title>
        <authorList>
            <person name="Kato S."/>
            <person name="Itoh T."/>
            <person name="Ohkuma M."/>
        </authorList>
    </citation>
    <scope>NUCLEOTIDE SEQUENCE [LARGE SCALE GENOMIC DNA]</scope>
    <source>
        <strain evidence="4">JCM 11219</strain>
    </source>
</reference>
<reference evidence="1" key="4">
    <citation type="journal article" date="2023" name="Microbiol. Resour. Announc.">
        <title>Complete Genome Sequence of Vulcanisaeta souniana Strain IC-059, a Hyperthermophilic Archaeon Isolated from Hot Spring Water in Japan.</title>
        <authorList>
            <person name="Kato S."/>
            <person name="Itoh T."/>
            <person name="Wu L."/>
            <person name="Ma J."/>
            <person name="Ohkuma M."/>
        </authorList>
    </citation>
    <scope>NUCLEOTIDE SEQUENCE</scope>
    <source>
        <strain evidence="1">JCM 11219</strain>
    </source>
</reference>
<reference evidence="2" key="1">
    <citation type="journal article" date="2014" name="Int. J. Syst. Evol. Microbiol.">
        <title>Complete genome sequence of Corynebacterium casei LMG S-19264T (=DSM 44701T), isolated from a smear-ripened cheese.</title>
        <authorList>
            <consortium name="US DOE Joint Genome Institute (JGI-PGF)"/>
            <person name="Walter F."/>
            <person name="Albersmeier A."/>
            <person name="Kalinowski J."/>
            <person name="Ruckert C."/>
        </authorList>
    </citation>
    <scope>NUCLEOTIDE SEQUENCE</scope>
    <source>
        <strain evidence="2">JCM 11219</strain>
    </source>
</reference>